<feature type="region of interest" description="Disordered" evidence="1">
    <location>
        <begin position="1"/>
        <end position="25"/>
    </location>
</feature>
<name>A0AAV9JWZ0_9PEZI</name>
<keyword evidence="3" id="KW-1185">Reference proteome</keyword>
<evidence type="ECO:0000256" key="1">
    <source>
        <dbReference type="SAM" id="MobiDB-lite"/>
    </source>
</evidence>
<sequence>MGIFAIPSDKALPPDEPAASGDSSTGLWRAEHNAIGPALDYDVLLPADSLDIPWEMLWDTFEETGAIGTWSHDYGQL</sequence>
<comment type="caution">
    <text evidence="2">The sequence shown here is derived from an EMBL/GenBank/DDBJ whole genome shotgun (WGS) entry which is preliminary data.</text>
</comment>
<dbReference type="AlphaFoldDB" id="A0AAV9JWZ0"/>
<evidence type="ECO:0000313" key="2">
    <source>
        <dbReference type="EMBL" id="KAK4549602.1"/>
    </source>
</evidence>
<dbReference type="EMBL" id="JAVFHQ010000003">
    <property type="protein sequence ID" value="KAK4549602.1"/>
    <property type="molecule type" value="Genomic_DNA"/>
</dbReference>
<dbReference type="Proteomes" id="UP001324427">
    <property type="component" value="Unassembled WGS sequence"/>
</dbReference>
<reference evidence="2 3" key="1">
    <citation type="submission" date="2021-11" db="EMBL/GenBank/DDBJ databases">
        <title>Black yeast isolated from Biological Soil Crust.</title>
        <authorList>
            <person name="Kurbessoian T."/>
        </authorList>
    </citation>
    <scope>NUCLEOTIDE SEQUENCE [LARGE SCALE GENOMIC DNA]</scope>
    <source>
        <strain evidence="2 3">CCFEE 5522</strain>
    </source>
</reference>
<gene>
    <name evidence="2" type="ORF">LTR36_004903</name>
</gene>
<proteinExistence type="predicted"/>
<organism evidence="2 3">
    <name type="scientific">Oleoguttula mirabilis</name>
    <dbReference type="NCBI Taxonomy" id="1507867"/>
    <lineage>
        <taxon>Eukaryota</taxon>
        <taxon>Fungi</taxon>
        <taxon>Dikarya</taxon>
        <taxon>Ascomycota</taxon>
        <taxon>Pezizomycotina</taxon>
        <taxon>Dothideomycetes</taxon>
        <taxon>Dothideomycetidae</taxon>
        <taxon>Mycosphaerellales</taxon>
        <taxon>Teratosphaeriaceae</taxon>
        <taxon>Oleoguttula</taxon>
    </lineage>
</organism>
<protein>
    <submittedName>
        <fullName evidence="2">Uncharacterized protein</fullName>
    </submittedName>
</protein>
<evidence type="ECO:0000313" key="3">
    <source>
        <dbReference type="Proteomes" id="UP001324427"/>
    </source>
</evidence>
<accession>A0AAV9JWZ0</accession>